<feature type="compositionally biased region" description="Basic and acidic residues" evidence="1">
    <location>
        <begin position="154"/>
        <end position="173"/>
    </location>
</feature>
<dbReference type="EMBL" id="SNRW01043613">
    <property type="protein sequence ID" value="KAA6327207.1"/>
    <property type="molecule type" value="Genomic_DNA"/>
</dbReference>
<feature type="compositionally biased region" description="Polar residues" evidence="1">
    <location>
        <begin position="118"/>
        <end position="153"/>
    </location>
</feature>
<organism evidence="2 3">
    <name type="scientific">Streblomastix strix</name>
    <dbReference type="NCBI Taxonomy" id="222440"/>
    <lineage>
        <taxon>Eukaryota</taxon>
        <taxon>Metamonada</taxon>
        <taxon>Preaxostyla</taxon>
        <taxon>Oxymonadida</taxon>
        <taxon>Streblomastigidae</taxon>
        <taxon>Streblomastix</taxon>
    </lineage>
</organism>
<evidence type="ECO:0000256" key="1">
    <source>
        <dbReference type="SAM" id="MobiDB-lite"/>
    </source>
</evidence>
<dbReference type="Proteomes" id="UP000324800">
    <property type="component" value="Unassembled WGS sequence"/>
</dbReference>
<accession>A0A5J4QZA2</accession>
<gene>
    <name evidence="2" type="ORF">EZS28_053844</name>
</gene>
<evidence type="ECO:0000313" key="3">
    <source>
        <dbReference type="Proteomes" id="UP000324800"/>
    </source>
</evidence>
<proteinExistence type="predicted"/>
<feature type="non-terminal residue" evidence="2">
    <location>
        <position position="1"/>
    </location>
</feature>
<sequence length="212" mass="24675">EDIDEFNDDNDEDEEEEQKICSVIHVEVRLIPIYPNHFGILPSLKMKKMLTAKELLEFQQQKDILMHLQGYDNEILTLKDLKSLIKGNVLYSEKDQQARLKALQAEEDELYHMGLIPQQDNSPQKRQIKSTSPITANQSLDSDNQKKSTLSSEPETKLQKSGQKDKKEERYEVEITTAPLYRPVKVQLLIFWAEANASIEHPYVDYQEKQDQ</sequence>
<protein>
    <submittedName>
        <fullName evidence="2">Uncharacterized protein</fullName>
    </submittedName>
</protein>
<dbReference type="AlphaFoldDB" id="A0A5J4QZA2"/>
<name>A0A5J4QZA2_9EUKA</name>
<feature type="non-terminal residue" evidence="2">
    <location>
        <position position="212"/>
    </location>
</feature>
<reference evidence="2 3" key="1">
    <citation type="submission" date="2019-03" db="EMBL/GenBank/DDBJ databases">
        <title>Single cell metagenomics reveals metabolic interactions within the superorganism composed of flagellate Streblomastix strix and complex community of Bacteroidetes bacteria on its surface.</title>
        <authorList>
            <person name="Treitli S.C."/>
            <person name="Kolisko M."/>
            <person name="Husnik F."/>
            <person name="Keeling P."/>
            <person name="Hampl V."/>
        </authorList>
    </citation>
    <scope>NUCLEOTIDE SEQUENCE [LARGE SCALE GENOMIC DNA]</scope>
    <source>
        <strain evidence="2">ST1C</strain>
    </source>
</reference>
<evidence type="ECO:0000313" key="2">
    <source>
        <dbReference type="EMBL" id="KAA6327207.1"/>
    </source>
</evidence>
<feature type="region of interest" description="Disordered" evidence="1">
    <location>
        <begin position="115"/>
        <end position="174"/>
    </location>
</feature>
<comment type="caution">
    <text evidence="2">The sequence shown here is derived from an EMBL/GenBank/DDBJ whole genome shotgun (WGS) entry which is preliminary data.</text>
</comment>